<keyword evidence="19" id="KW-1185">Reference proteome</keyword>
<dbReference type="OrthoDB" id="13598at2759"/>
<evidence type="ECO:0000256" key="12">
    <source>
        <dbReference type="ARBA" id="ARBA00023128"/>
    </source>
</evidence>
<dbReference type="EMBL" id="ML220113">
    <property type="protein sequence ID" value="TGZ84320.1"/>
    <property type="molecule type" value="Genomic_DNA"/>
</dbReference>
<keyword evidence="10" id="KW-0249">Electron transport</keyword>
<dbReference type="AlphaFoldDB" id="A0A4S2N522"/>
<dbReference type="CDD" id="cd20263">
    <property type="entry name" value="Complex1_LYR_NDUFB9_LYRM3"/>
    <property type="match status" value="1"/>
</dbReference>
<dbReference type="Pfam" id="PF05347">
    <property type="entry name" value="Complex1_LYR"/>
    <property type="match status" value="1"/>
</dbReference>
<evidence type="ECO:0000256" key="1">
    <source>
        <dbReference type="ARBA" id="ARBA00002920"/>
    </source>
</evidence>
<dbReference type="GO" id="GO:0006120">
    <property type="term" value="P:mitochondrial electron transport, NADH to ubiquinone"/>
    <property type="evidence" value="ECO:0007669"/>
    <property type="project" value="InterPro"/>
</dbReference>
<evidence type="ECO:0000313" key="19">
    <source>
        <dbReference type="Proteomes" id="UP000298138"/>
    </source>
</evidence>
<comment type="subcellular location">
    <subcellularLocation>
        <location evidence="2">Mitochondrion inner membrane</location>
        <topology evidence="2">Peripheral membrane protein</topology>
        <orientation evidence="2">Matrix side</orientation>
    </subcellularLocation>
</comment>
<dbReference type="InterPro" id="IPR008011">
    <property type="entry name" value="Complex1_LYR_dom"/>
</dbReference>
<keyword evidence="8" id="KW-0679">Respiratory chain</keyword>
<evidence type="ECO:0000256" key="9">
    <source>
        <dbReference type="ARBA" id="ARBA00022792"/>
    </source>
</evidence>
<evidence type="ECO:0000256" key="4">
    <source>
        <dbReference type="ARBA" id="ARBA00011790"/>
    </source>
</evidence>
<keyword evidence="12" id="KW-0496">Mitochondrion</keyword>
<evidence type="ECO:0000256" key="6">
    <source>
        <dbReference type="ARBA" id="ARBA00022448"/>
    </source>
</evidence>
<dbReference type="InParanoid" id="A0A4S2N522"/>
<feature type="region of interest" description="Disordered" evidence="16">
    <location>
        <begin position="66"/>
        <end position="106"/>
    </location>
</feature>
<proteinExistence type="inferred from homology"/>
<keyword evidence="6" id="KW-0813">Transport</keyword>
<evidence type="ECO:0000256" key="7">
    <source>
        <dbReference type="ARBA" id="ARBA00022553"/>
    </source>
</evidence>
<reference evidence="18 19" key="1">
    <citation type="submission" date="2019-04" db="EMBL/GenBank/DDBJ databases">
        <title>Comparative genomics and transcriptomics to analyze fruiting body development in filamentous ascomycetes.</title>
        <authorList>
            <consortium name="DOE Joint Genome Institute"/>
            <person name="Lutkenhaus R."/>
            <person name="Traeger S."/>
            <person name="Breuer J."/>
            <person name="Kuo A."/>
            <person name="Lipzen A."/>
            <person name="Pangilinan J."/>
            <person name="Dilworth D."/>
            <person name="Sandor L."/>
            <person name="Poggeler S."/>
            <person name="Barry K."/>
            <person name="Grigoriev I.V."/>
            <person name="Nowrousian M."/>
        </authorList>
    </citation>
    <scope>NUCLEOTIDE SEQUENCE [LARGE SCALE GENOMIC DNA]</scope>
    <source>
        <strain evidence="18 19">CBS 389.68</strain>
    </source>
</reference>
<name>A0A4S2N522_9PEZI</name>
<keyword evidence="9" id="KW-0999">Mitochondrion inner membrane</keyword>
<keyword evidence="13" id="KW-0472">Membrane</keyword>
<protein>
    <recommendedName>
        <fullName evidence="5">NADH dehydrogenase [ubiquinone] 1 beta subcomplex subunit 9</fullName>
    </recommendedName>
    <alternativeName>
        <fullName evidence="14">Complex I-B22</fullName>
    </alternativeName>
    <alternativeName>
        <fullName evidence="15">NADH-ubiquinone oxidoreductase B22 subunit</fullName>
    </alternativeName>
</protein>
<comment type="similarity">
    <text evidence="3">Belongs to the complex I LYR family.</text>
</comment>
<dbReference type="GO" id="GO:0005743">
    <property type="term" value="C:mitochondrial inner membrane"/>
    <property type="evidence" value="ECO:0007669"/>
    <property type="project" value="UniProtKB-SubCell"/>
</dbReference>
<evidence type="ECO:0000259" key="17">
    <source>
        <dbReference type="Pfam" id="PF05347"/>
    </source>
</evidence>
<comment type="function">
    <text evidence="1">Accessory subunit of the mitochondrial membrane respiratory chain NADH dehydrogenase (Complex I), that is believed to be not involved in catalysis. Complex I functions in the transfer of electrons from NADH to the respiratory chain. The immediate electron acceptor for the enzyme is believed to be ubiquinone.</text>
</comment>
<evidence type="ECO:0000256" key="10">
    <source>
        <dbReference type="ARBA" id="ARBA00022982"/>
    </source>
</evidence>
<dbReference type="PANTHER" id="PTHR12868:SF0">
    <property type="entry name" value="NADH DEHYDROGENASE [UBIQUINONE] 1 BETA SUBCOMPLEX SUBUNIT 9"/>
    <property type="match status" value="1"/>
</dbReference>
<dbReference type="PANTHER" id="PTHR12868">
    <property type="entry name" value="NADH-UBIQUINONE OXIDOREDUCTASE B22 SUBUNIT"/>
    <property type="match status" value="1"/>
</dbReference>
<evidence type="ECO:0000256" key="11">
    <source>
        <dbReference type="ARBA" id="ARBA00022990"/>
    </source>
</evidence>
<organism evidence="18 19">
    <name type="scientific">Ascodesmis nigricans</name>
    <dbReference type="NCBI Taxonomy" id="341454"/>
    <lineage>
        <taxon>Eukaryota</taxon>
        <taxon>Fungi</taxon>
        <taxon>Dikarya</taxon>
        <taxon>Ascomycota</taxon>
        <taxon>Pezizomycotina</taxon>
        <taxon>Pezizomycetes</taxon>
        <taxon>Pezizales</taxon>
        <taxon>Ascodesmidaceae</taxon>
        <taxon>Ascodesmis</taxon>
    </lineage>
</organism>
<comment type="subunit">
    <text evidence="4">Mammalian complex I is composed of 45 different subunits.</text>
</comment>
<keyword evidence="11" id="KW-0007">Acetylation</keyword>
<evidence type="ECO:0000256" key="5">
    <source>
        <dbReference type="ARBA" id="ARBA00018684"/>
    </source>
</evidence>
<gene>
    <name evidence="18" type="ORF">EX30DRAFT_369608</name>
</gene>
<evidence type="ECO:0000256" key="16">
    <source>
        <dbReference type="SAM" id="MobiDB-lite"/>
    </source>
</evidence>
<dbReference type="InterPro" id="IPR033034">
    <property type="entry name" value="NDUFB9"/>
</dbReference>
<sequence>MATKSVALSLYRQSLKLSLSWTINRELWRTQALNIRELFEANRDVTDPRQLSKLLQETEAVLEKWKHPDHYATPTSPAGSKYERNMPAPILDPPTELPGMYAPRDQ</sequence>
<evidence type="ECO:0000256" key="15">
    <source>
        <dbReference type="ARBA" id="ARBA00032528"/>
    </source>
</evidence>
<evidence type="ECO:0000256" key="8">
    <source>
        <dbReference type="ARBA" id="ARBA00022660"/>
    </source>
</evidence>
<evidence type="ECO:0000313" key="18">
    <source>
        <dbReference type="EMBL" id="TGZ84320.1"/>
    </source>
</evidence>
<keyword evidence="7" id="KW-0597">Phosphoprotein</keyword>
<dbReference type="STRING" id="341454.A0A4S2N522"/>
<evidence type="ECO:0000256" key="13">
    <source>
        <dbReference type="ARBA" id="ARBA00023136"/>
    </source>
</evidence>
<feature type="domain" description="Complex 1 LYR protein" evidence="17">
    <location>
        <begin position="7"/>
        <end position="63"/>
    </location>
</feature>
<evidence type="ECO:0000256" key="2">
    <source>
        <dbReference type="ARBA" id="ARBA00004443"/>
    </source>
</evidence>
<dbReference type="InterPro" id="IPR045292">
    <property type="entry name" value="Complex1_LYR_NDUFB9_LYRM3"/>
</dbReference>
<evidence type="ECO:0000256" key="3">
    <source>
        <dbReference type="ARBA" id="ARBA00009508"/>
    </source>
</evidence>
<evidence type="ECO:0000256" key="14">
    <source>
        <dbReference type="ARBA" id="ARBA00030192"/>
    </source>
</evidence>
<dbReference type="Proteomes" id="UP000298138">
    <property type="component" value="Unassembled WGS sequence"/>
</dbReference>
<accession>A0A4S2N522</accession>